<dbReference type="PANTHER" id="PTHR43708">
    <property type="entry name" value="CONSERVED EXPRESSED OXIDOREDUCTASE (EUROFUNG)"/>
    <property type="match status" value="1"/>
</dbReference>
<accession>A0ABQ6YX49</accession>
<dbReference type="Pfam" id="PF01408">
    <property type="entry name" value="GFO_IDH_MocA"/>
    <property type="match status" value="1"/>
</dbReference>
<dbReference type="InterPro" id="IPR036291">
    <property type="entry name" value="NAD(P)-bd_dom_sf"/>
</dbReference>
<evidence type="ECO:0000313" key="3">
    <source>
        <dbReference type="EMBL" id="KAF1302397.1"/>
    </source>
</evidence>
<dbReference type="InterPro" id="IPR051317">
    <property type="entry name" value="Gfo/Idh/MocA_oxidoreduct"/>
</dbReference>
<keyword evidence="4" id="KW-1185">Reference proteome</keyword>
<dbReference type="Gene3D" id="3.40.50.720">
    <property type="entry name" value="NAD(P)-binding Rossmann-like Domain"/>
    <property type="match status" value="1"/>
</dbReference>
<comment type="caution">
    <text evidence="3">The sequence shown here is derived from an EMBL/GenBank/DDBJ whole genome shotgun (WGS) entry which is preliminary data.</text>
</comment>
<evidence type="ECO:0000313" key="4">
    <source>
        <dbReference type="Proteomes" id="UP000782705"/>
    </source>
</evidence>
<protein>
    <submittedName>
        <fullName evidence="3">Oxidoreductase</fullName>
    </submittedName>
</protein>
<feature type="domain" description="YceM-like C-terminal" evidence="2">
    <location>
        <begin position="126"/>
        <end position="237"/>
    </location>
</feature>
<organism evidence="3 4">
    <name type="scientific">Candidatus Enterococcus willemsii</name>
    <dbReference type="NCBI Taxonomy" id="1857215"/>
    <lineage>
        <taxon>Bacteria</taxon>
        <taxon>Bacillati</taxon>
        <taxon>Bacillota</taxon>
        <taxon>Bacilli</taxon>
        <taxon>Lactobacillales</taxon>
        <taxon>Enterococcaceae</taxon>
        <taxon>Enterococcus</taxon>
    </lineage>
</organism>
<dbReference type="SUPFAM" id="SSF51735">
    <property type="entry name" value="NAD(P)-binding Rossmann-fold domains"/>
    <property type="match status" value="1"/>
</dbReference>
<dbReference type="Gene3D" id="3.30.360.10">
    <property type="entry name" value="Dihydrodipicolinate Reductase, domain 2"/>
    <property type="match status" value="1"/>
</dbReference>
<evidence type="ECO:0000259" key="2">
    <source>
        <dbReference type="Pfam" id="PF21378"/>
    </source>
</evidence>
<feature type="domain" description="Gfo/Idh/MocA-like oxidoreductase N-terminal" evidence="1">
    <location>
        <begin position="1"/>
        <end position="120"/>
    </location>
</feature>
<name>A0ABQ6YX49_9ENTE</name>
<dbReference type="RefSeq" id="WP_161902797.1">
    <property type="nucleotide sequence ID" value="NZ_MAEL01000052.1"/>
</dbReference>
<dbReference type="InterPro" id="IPR000683">
    <property type="entry name" value="Gfo/Idh/MocA-like_OxRdtase_N"/>
</dbReference>
<dbReference type="Pfam" id="PF21378">
    <property type="entry name" value="YceM-like_C"/>
    <property type="match status" value="1"/>
</dbReference>
<dbReference type="InterPro" id="IPR048477">
    <property type="entry name" value="YceM-like_C"/>
</dbReference>
<dbReference type="PANTHER" id="PTHR43708:SF4">
    <property type="entry name" value="OXIDOREDUCTASE YCEM-RELATED"/>
    <property type="match status" value="1"/>
</dbReference>
<gene>
    <name evidence="3" type="ORF">BAU17_09075</name>
</gene>
<proteinExistence type="predicted"/>
<dbReference type="EMBL" id="MAEL01000052">
    <property type="protein sequence ID" value="KAF1302397.1"/>
    <property type="molecule type" value="Genomic_DNA"/>
</dbReference>
<evidence type="ECO:0000259" key="1">
    <source>
        <dbReference type="Pfam" id="PF01408"/>
    </source>
</evidence>
<dbReference type="Proteomes" id="UP000782705">
    <property type="component" value="Unassembled WGS sequence"/>
</dbReference>
<reference evidence="3 4" key="1">
    <citation type="submission" date="2016-06" db="EMBL/GenBank/DDBJ databases">
        <title>Four novel species of enterococci isolated from chicken manure.</title>
        <authorList>
            <person name="Van Tyne D."/>
        </authorList>
    </citation>
    <scope>NUCLEOTIDE SEQUENCE [LARGE SCALE GENOMIC DNA]</scope>
    <source>
        <strain evidence="3 4">CU12B</strain>
    </source>
</reference>
<sequence length="304" mass="34873">MKIGVIGLGGIAQKAYLPTYSKMQDQAEFIFATRNQEVQTKLQNSYNLKTMKNNLQEVLAEKIDACFIHTATASHYELIKACLLHDVHVFVDKPISENLEQVHELQQLAKERNKLLMVGFNRRFAPMVEKLKQLTDKRMIFLQKNRAYSIQPTAFEIFDVFLHLVDTAVYLLDDPILQIKSTIRETQGNMETALLQLETATTTAILTMDLKSGANRESYQVNCLQGTYMVDDLVTFKSLEGDDECLQTFGDWTNTLEKRGFEQQVRQFLHAVQTGDRADLRQENIAKSHEICQEMLRQLEESGN</sequence>
<dbReference type="SUPFAM" id="SSF55347">
    <property type="entry name" value="Glyceraldehyde-3-phosphate dehydrogenase-like, C-terminal domain"/>
    <property type="match status" value="1"/>
</dbReference>